<evidence type="ECO:0000313" key="1">
    <source>
        <dbReference type="EMBL" id="GAA4917331.1"/>
    </source>
</evidence>
<gene>
    <name evidence="1" type="ORF">GCM10023313_21180</name>
</gene>
<reference evidence="2" key="1">
    <citation type="journal article" date="2019" name="Int. J. Syst. Evol. Microbiol.">
        <title>The Global Catalogue of Microorganisms (GCM) 10K type strain sequencing project: providing services to taxonomists for standard genome sequencing and annotation.</title>
        <authorList>
            <consortium name="The Broad Institute Genomics Platform"/>
            <consortium name="The Broad Institute Genome Sequencing Center for Infectious Disease"/>
            <person name="Wu L."/>
            <person name="Ma J."/>
        </authorList>
    </citation>
    <scope>NUCLEOTIDE SEQUENCE [LARGE SCALE GENOMIC DNA]</scope>
    <source>
        <strain evidence="2">JCM 18283</strain>
    </source>
</reference>
<sequence>MNDRKNVIKIYESALVYLGSYYKSFSELNFSYGLSICRRLAEECLKIAKDEQLGGYELGNALLASLFRFAGVTKIMVREDTPFRLLADFAQQAGYPQQEQAVVRGMIDRHIRAEAPANLVEKVVWDALDYRLGMDDMFMHIQYLQEEMNRLNTEHFDKLVILEKVRDEFSGEHCLPTMPNGITRRIWPGTRTRSLSGTAAVATSATGKHGAAVMPDKETEDMFKIAFRNYVKLVDVADSKAGLLIHSTLLLFPS</sequence>
<evidence type="ECO:0008006" key="3">
    <source>
        <dbReference type="Google" id="ProtNLM"/>
    </source>
</evidence>
<dbReference type="Proteomes" id="UP001501436">
    <property type="component" value="Unassembled WGS sequence"/>
</dbReference>
<accession>A0ABP9FUZ0</accession>
<dbReference type="EMBL" id="BAABJI010000002">
    <property type="protein sequence ID" value="GAA4917331.1"/>
    <property type="molecule type" value="Genomic_DNA"/>
</dbReference>
<keyword evidence="2" id="KW-1185">Reference proteome</keyword>
<comment type="caution">
    <text evidence="1">The sequence shown here is derived from an EMBL/GenBank/DDBJ whole genome shotgun (WGS) entry which is preliminary data.</text>
</comment>
<name>A0ABP9FUZ0_9SPHI</name>
<proteinExistence type="predicted"/>
<organism evidence="1 2">
    <name type="scientific">Mucilaginibacter defluvii</name>
    <dbReference type="NCBI Taxonomy" id="1196019"/>
    <lineage>
        <taxon>Bacteria</taxon>
        <taxon>Pseudomonadati</taxon>
        <taxon>Bacteroidota</taxon>
        <taxon>Sphingobacteriia</taxon>
        <taxon>Sphingobacteriales</taxon>
        <taxon>Sphingobacteriaceae</taxon>
        <taxon>Mucilaginibacter</taxon>
    </lineage>
</organism>
<protein>
    <recommendedName>
        <fullName evidence="3">HEPN domain-containing protein</fullName>
    </recommendedName>
</protein>
<evidence type="ECO:0000313" key="2">
    <source>
        <dbReference type="Proteomes" id="UP001501436"/>
    </source>
</evidence>
<dbReference type="RefSeq" id="WP_345331168.1">
    <property type="nucleotide sequence ID" value="NZ_BAABJI010000002.1"/>
</dbReference>